<comment type="caution">
    <text evidence="8">The sequence shown here is derived from an EMBL/GenBank/DDBJ whole genome shotgun (WGS) entry which is preliminary data.</text>
</comment>
<dbReference type="OrthoDB" id="9805617at2"/>
<dbReference type="InterPro" id="IPR013689">
    <property type="entry name" value="RNA_helicase_ATP-dep_HrpB_C"/>
</dbReference>
<dbReference type="SMART" id="SM00490">
    <property type="entry name" value="HELICc"/>
    <property type="match status" value="1"/>
</dbReference>
<dbReference type="GO" id="GO:0004386">
    <property type="term" value="F:helicase activity"/>
    <property type="evidence" value="ECO:0007669"/>
    <property type="project" value="UniProtKB-KW"/>
</dbReference>
<feature type="domain" description="Helicase C-terminal" evidence="7">
    <location>
        <begin position="204"/>
        <end position="373"/>
    </location>
</feature>
<feature type="domain" description="Helicase ATP-binding" evidence="6">
    <location>
        <begin position="16"/>
        <end position="179"/>
    </location>
</feature>
<proteinExistence type="predicted"/>
<dbReference type="RefSeq" id="WP_126764296.1">
    <property type="nucleotide sequence ID" value="NZ_JBHLTZ010000014.1"/>
</dbReference>
<evidence type="ECO:0000256" key="2">
    <source>
        <dbReference type="ARBA" id="ARBA00022801"/>
    </source>
</evidence>
<sequence length="827" mass="92031">MDTPTDLPVAALVPEVLAQLDGAKLVLQAPPGAGKSTYLPLALLQQGHWQQQRILLLQPRRLAAITIAHYLAEQLNEPVGQSVGYHVRGEQRFQADTRLLVITEGIFVQYLQQDPELRDVAVVLFDEFHERNLFSDLGLAMLLEALPLRPDLGLLIMSATLPAQTIAAWLGDAKVLQSAGRQHPITLHHRPPKAGHDWLPHCAQVIGEALQTAERGVLVFLPGWREIHQLHQRLQLPAEVLPLHRQLPLAAQQAALRELPAGQKKVVLATNIAETSLTIPGIDVVVDSGRERRSIFYPRHGISRLQTQRISKASATQRAGRAGRLGPGQCYRLWSQSDEQSMRDYDDPALVTDDLSSAALEAKRWGSELQDLQFLSPPNAVHVQVANQQLKALGILDGQEQLTGLGERVASYGAEPRIARIAVAVEQESEKRRGEAALLLAQLEHPPRQPEQFPLSAEKLQGEARKRWKFWCQKFRVKSSVTDLSAAAAIGLALWGYGDRIARRRGEANNPGTSYRMAYGGGAKFHHADGRGGDEWLLVLTMNFSEAQSDAIIGCALPLTPADLQHPALTLAWQQELQLSGPKQRFEIVEVQRLGALLVAQRAARVQPGNAERVQLLVNYVQANNSEVINWQSVTELLARLRLAQKHLAAHEQQAWPDFSNATLLNELTVWAAPYWQAIKNLEELRRWSPAQALLARLNYQQQQLLDELCPQHWVAPSGHRHRIHYHADEAESATNAATSVRASVALKLQEVFGAPVSPTICRGEVTLTLELLSPAGRPLQRTSDLASFWQNAYQQVKKEMKGRYPKHPWPDDPQQALATRKTNRFL</sequence>
<keyword evidence="9" id="KW-1185">Reference proteome</keyword>
<accession>A0A432XRX7</accession>
<feature type="region of interest" description="Disordered" evidence="5">
    <location>
        <begin position="804"/>
        <end position="827"/>
    </location>
</feature>
<evidence type="ECO:0000259" key="6">
    <source>
        <dbReference type="PROSITE" id="PS51192"/>
    </source>
</evidence>
<evidence type="ECO:0000313" key="8">
    <source>
        <dbReference type="EMBL" id="RUO51489.1"/>
    </source>
</evidence>
<dbReference type="PROSITE" id="PS51192">
    <property type="entry name" value="HELICASE_ATP_BIND_1"/>
    <property type="match status" value="1"/>
</dbReference>
<keyword evidence="1" id="KW-0547">Nucleotide-binding</keyword>
<evidence type="ECO:0000256" key="5">
    <source>
        <dbReference type="SAM" id="MobiDB-lite"/>
    </source>
</evidence>
<dbReference type="EMBL" id="PIPW01000004">
    <property type="protein sequence ID" value="RUO51489.1"/>
    <property type="molecule type" value="Genomic_DNA"/>
</dbReference>
<dbReference type="GO" id="GO:0003676">
    <property type="term" value="F:nucleic acid binding"/>
    <property type="evidence" value="ECO:0007669"/>
    <property type="project" value="InterPro"/>
</dbReference>
<dbReference type="InterPro" id="IPR007502">
    <property type="entry name" value="Helicase-assoc_dom"/>
</dbReference>
<name>A0A432XRX7_9GAMM</name>
<dbReference type="InterPro" id="IPR010225">
    <property type="entry name" value="HrpB"/>
</dbReference>
<dbReference type="CDD" id="cd17990">
    <property type="entry name" value="DEXHc_HrpB"/>
    <property type="match status" value="1"/>
</dbReference>
<dbReference type="SUPFAM" id="SSF52540">
    <property type="entry name" value="P-loop containing nucleoside triphosphate hydrolases"/>
    <property type="match status" value="1"/>
</dbReference>
<evidence type="ECO:0000259" key="7">
    <source>
        <dbReference type="PROSITE" id="PS51194"/>
    </source>
</evidence>
<dbReference type="Pfam" id="PF08482">
    <property type="entry name" value="HrpB_C"/>
    <property type="match status" value="1"/>
</dbReference>
<dbReference type="CDD" id="cd18791">
    <property type="entry name" value="SF2_C_RHA"/>
    <property type="match status" value="1"/>
</dbReference>
<dbReference type="Pfam" id="PF00270">
    <property type="entry name" value="DEAD"/>
    <property type="match status" value="1"/>
</dbReference>
<evidence type="ECO:0000313" key="9">
    <source>
        <dbReference type="Proteomes" id="UP000287198"/>
    </source>
</evidence>
<dbReference type="PIRSF" id="PIRSF005496">
    <property type="entry name" value="ATP_hel_hrpB"/>
    <property type="match status" value="1"/>
</dbReference>
<keyword evidence="4" id="KW-0067">ATP-binding</keyword>
<reference evidence="9" key="1">
    <citation type="journal article" date="2018" name="Front. Microbiol.">
        <title>Genome-Based Analysis Reveals the Taxonomy and Diversity of the Family Idiomarinaceae.</title>
        <authorList>
            <person name="Liu Y."/>
            <person name="Lai Q."/>
            <person name="Shao Z."/>
        </authorList>
    </citation>
    <scope>NUCLEOTIDE SEQUENCE [LARGE SCALE GENOMIC DNA]</scope>
    <source>
        <strain evidence="9">BH195</strain>
    </source>
</reference>
<dbReference type="Pfam" id="PF00271">
    <property type="entry name" value="Helicase_C"/>
    <property type="match status" value="1"/>
</dbReference>
<evidence type="ECO:0000256" key="4">
    <source>
        <dbReference type="ARBA" id="ARBA00022840"/>
    </source>
</evidence>
<dbReference type="NCBIfam" id="TIGR01970">
    <property type="entry name" value="DEAH_box_HrpB"/>
    <property type="match status" value="1"/>
</dbReference>
<evidence type="ECO:0000256" key="3">
    <source>
        <dbReference type="ARBA" id="ARBA00022806"/>
    </source>
</evidence>
<evidence type="ECO:0000256" key="1">
    <source>
        <dbReference type="ARBA" id="ARBA00022741"/>
    </source>
</evidence>
<dbReference type="GO" id="GO:0005524">
    <property type="term" value="F:ATP binding"/>
    <property type="evidence" value="ECO:0007669"/>
    <property type="project" value="UniProtKB-KW"/>
</dbReference>
<dbReference type="SMART" id="SM00847">
    <property type="entry name" value="HA2"/>
    <property type="match status" value="1"/>
</dbReference>
<dbReference type="PANTHER" id="PTHR43519">
    <property type="entry name" value="ATP-DEPENDENT RNA HELICASE HRPB"/>
    <property type="match status" value="1"/>
</dbReference>
<dbReference type="PROSITE" id="PS51194">
    <property type="entry name" value="HELICASE_CTER"/>
    <property type="match status" value="1"/>
</dbReference>
<dbReference type="SMART" id="SM00487">
    <property type="entry name" value="DEXDc"/>
    <property type="match status" value="1"/>
</dbReference>
<protein>
    <submittedName>
        <fullName evidence="8">ATP-dependent helicase HrpB</fullName>
    </submittedName>
</protein>
<dbReference type="Proteomes" id="UP000287198">
    <property type="component" value="Unassembled WGS sequence"/>
</dbReference>
<dbReference type="GO" id="GO:0016787">
    <property type="term" value="F:hydrolase activity"/>
    <property type="evidence" value="ECO:0007669"/>
    <property type="project" value="UniProtKB-KW"/>
</dbReference>
<dbReference type="InterPro" id="IPR027417">
    <property type="entry name" value="P-loop_NTPase"/>
</dbReference>
<dbReference type="AlphaFoldDB" id="A0A432XRX7"/>
<dbReference type="InterPro" id="IPR049614">
    <property type="entry name" value="HrpB_DEXH"/>
</dbReference>
<dbReference type="PANTHER" id="PTHR43519:SF1">
    <property type="entry name" value="ATP-DEPENDENT RNA HELICASE HRPB"/>
    <property type="match status" value="1"/>
</dbReference>
<gene>
    <name evidence="8" type="primary">hrpB</name>
    <name evidence="8" type="ORF">CWI69_10910</name>
</gene>
<keyword evidence="3 8" id="KW-0347">Helicase</keyword>
<dbReference type="Gene3D" id="1.20.120.1080">
    <property type="match status" value="1"/>
</dbReference>
<dbReference type="Gene3D" id="3.40.50.300">
    <property type="entry name" value="P-loop containing nucleotide triphosphate hydrolases"/>
    <property type="match status" value="2"/>
</dbReference>
<organism evidence="8 9">
    <name type="scientific">Pseudidiomarina halophila</name>
    <dbReference type="NCBI Taxonomy" id="1449799"/>
    <lineage>
        <taxon>Bacteria</taxon>
        <taxon>Pseudomonadati</taxon>
        <taxon>Pseudomonadota</taxon>
        <taxon>Gammaproteobacteria</taxon>
        <taxon>Alteromonadales</taxon>
        <taxon>Idiomarinaceae</taxon>
        <taxon>Pseudidiomarina</taxon>
    </lineage>
</organism>
<keyword evidence="2" id="KW-0378">Hydrolase</keyword>
<dbReference type="InterPro" id="IPR014001">
    <property type="entry name" value="Helicase_ATP-bd"/>
</dbReference>
<dbReference type="InterPro" id="IPR001650">
    <property type="entry name" value="Helicase_C-like"/>
</dbReference>
<dbReference type="InterPro" id="IPR011545">
    <property type="entry name" value="DEAD/DEAH_box_helicase_dom"/>
</dbReference>